<name>A0A0G4PXF6_PENC3</name>
<evidence type="ECO:0000256" key="2">
    <source>
        <dbReference type="ARBA" id="ARBA00023015"/>
    </source>
</evidence>
<dbReference type="InterPro" id="IPR021858">
    <property type="entry name" value="Fun_TF"/>
</dbReference>
<dbReference type="GO" id="GO:0000981">
    <property type="term" value="F:DNA-binding transcription factor activity, RNA polymerase II-specific"/>
    <property type="evidence" value="ECO:0007669"/>
    <property type="project" value="InterPro"/>
</dbReference>
<organism evidence="8 9">
    <name type="scientific">Penicillium camemberti (strain FM 013)</name>
    <dbReference type="NCBI Taxonomy" id="1429867"/>
    <lineage>
        <taxon>Eukaryota</taxon>
        <taxon>Fungi</taxon>
        <taxon>Dikarya</taxon>
        <taxon>Ascomycota</taxon>
        <taxon>Pezizomycotina</taxon>
        <taxon>Eurotiomycetes</taxon>
        <taxon>Eurotiomycetidae</taxon>
        <taxon>Eurotiales</taxon>
        <taxon>Aspergillaceae</taxon>
        <taxon>Penicillium</taxon>
    </lineage>
</organism>
<keyword evidence="4" id="KW-0804">Transcription</keyword>
<keyword evidence="9" id="KW-1185">Reference proteome</keyword>
<dbReference type="GO" id="GO:0008270">
    <property type="term" value="F:zinc ion binding"/>
    <property type="evidence" value="ECO:0007669"/>
    <property type="project" value="InterPro"/>
</dbReference>
<feature type="region of interest" description="Disordered" evidence="6">
    <location>
        <begin position="113"/>
        <end position="133"/>
    </location>
</feature>
<keyword evidence="2" id="KW-0805">Transcription regulation</keyword>
<keyword evidence="3" id="KW-0238">DNA-binding</keyword>
<evidence type="ECO:0000313" key="8">
    <source>
        <dbReference type="EMBL" id="CRL30841.1"/>
    </source>
</evidence>
<gene>
    <name evidence="8" type="ORF">PCAMFM013_S061g000015</name>
</gene>
<dbReference type="Pfam" id="PF00172">
    <property type="entry name" value="Zn_clus"/>
    <property type="match status" value="1"/>
</dbReference>
<protein>
    <submittedName>
        <fullName evidence="8">Fungal transcriptional regulatory protein, N-terminal</fullName>
    </submittedName>
</protein>
<dbReference type="Pfam" id="PF11951">
    <property type="entry name" value="Fungal_trans_2"/>
    <property type="match status" value="1"/>
</dbReference>
<feature type="domain" description="Zn(2)-C6 fungal-type" evidence="7">
    <location>
        <begin position="80"/>
        <end position="110"/>
    </location>
</feature>
<accession>A0A0G4PXF6</accession>
<keyword evidence="5" id="KW-0539">Nucleus</keyword>
<comment type="subcellular location">
    <subcellularLocation>
        <location evidence="1">Nucleus</location>
    </subcellularLocation>
</comment>
<dbReference type="EMBL" id="HG793194">
    <property type="protein sequence ID" value="CRL30841.1"/>
    <property type="molecule type" value="Genomic_DNA"/>
</dbReference>
<evidence type="ECO:0000256" key="1">
    <source>
        <dbReference type="ARBA" id="ARBA00004123"/>
    </source>
</evidence>
<feature type="region of interest" description="Disordered" evidence="6">
    <location>
        <begin position="634"/>
        <end position="656"/>
    </location>
</feature>
<dbReference type="PANTHER" id="PTHR37534">
    <property type="entry name" value="TRANSCRIPTIONAL ACTIVATOR PROTEIN UGA3"/>
    <property type="match status" value="1"/>
</dbReference>
<dbReference type="Gene3D" id="4.10.240.10">
    <property type="entry name" value="Zn(2)-C6 fungal-type DNA-binding domain"/>
    <property type="match status" value="1"/>
</dbReference>
<proteinExistence type="predicted"/>
<dbReference type="PANTHER" id="PTHR37534:SF10">
    <property type="entry name" value="ZN(II)2CYS6 TRANSCRIPTION FACTOR (EUROFUNG)"/>
    <property type="match status" value="1"/>
</dbReference>
<evidence type="ECO:0000256" key="4">
    <source>
        <dbReference type="ARBA" id="ARBA00023163"/>
    </source>
</evidence>
<dbReference type="GO" id="GO:0045944">
    <property type="term" value="P:positive regulation of transcription by RNA polymerase II"/>
    <property type="evidence" value="ECO:0007669"/>
    <property type="project" value="TreeGrafter"/>
</dbReference>
<dbReference type="CDD" id="cd00067">
    <property type="entry name" value="GAL4"/>
    <property type="match status" value="1"/>
</dbReference>
<dbReference type="Proteomes" id="UP000053732">
    <property type="component" value="Unassembled WGS sequence"/>
</dbReference>
<dbReference type="STRING" id="1429867.A0A0G4PXF6"/>
<evidence type="ECO:0000313" key="9">
    <source>
        <dbReference type="Proteomes" id="UP000053732"/>
    </source>
</evidence>
<dbReference type="GO" id="GO:0005634">
    <property type="term" value="C:nucleus"/>
    <property type="evidence" value="ECO:0007669"/>
    <property type="project" value="UniProtKB-SubCell"/>
</dbReference>
<evidence type="ECO:0000256" key="5">
    <source>
        <dbReference type="ARBA" id="ARBA00023242"/>
    </source>
</evidence>
<dbReference type="GO" id="GO:0000976">
    <property type="term" value="F:transcription cis-regulatory region binding"/>
    <property type="evidence" value="ECO:0007669"/>
    <property type="project" value="TreeGrafter"/>
</dbReference>
<dbReference type="SUPFAM" id="SSF57701">
    <property type="entry name" value="Zn2/Cys6 DNA-binding domain"/>
    <property type="match status" value="1"/>
</dbReference>
<sequence>MAQRYHQPQAALVGSLDSMQQNKSTSAYTLFGPSQHLDSDAFWHDPSLAPPAVAVSASAYPPKQHTLLLNKKKHKRNRSGCFTCRARRIKCDEGRPVCVRCCNGSRECVYPSRTAPSKGARASATPLEPNIDEEPHGARFKSWLSPSSGAGPSRPILGRIQDGQSLQKPSMKHMSDAGAFVVDLSSSSSTEGSPFDSIRIRSLSNGHPTKELLSTPRLPSDLRFYLNFHQEFISHEHFFRISCSDRFINHSIVELALGYEPLLYALVSFSAYHHTLQIPGGRLSAFLKYYNKALFLLRKSLGSGEEHTEATLCTILMLTTFEEYIGDWASLADHHLAAHALIQELLTPESSNLVELHTNIFLWYTGFDVVAGIVAGTEATLSRDWYIAKEHYDEYQVVLYPDDPYKQLVLAASITRRFGLDMTSLYAKLSGGIISMDEFAGQNDKLGQTLESAKLILRQFDDSEYTVRSHPNKRPLTEDDIVDPYKPGALHQGLLWDANYAWIDIISAEMVFKYKSMLTMKDTMKQPLLPELNRLAFDQCRLIEAIDRWPSRGYGHCIGFKNSIGMASMFLPKDQKHNMWSRRKMAMMEQHGYIIAPRFRDALATIWQLPDVHHWWLPNDEGYTEVIREIRAMSEERQNQPRNEQRENMREMKGLF</sequence>
<dbReference type="PROSITE" id="PS50048">
    <property type="entry name" value="ZN2_CY6_FUNGAL_2"/>
    <property type="match status" value="1"/>
</dbReference>
<evidence type="ECO:0000256" key="6">
    <source>
        <dbReference type="SAM" id="MobiDB-lite"/>
    </source>
</evidence>
<evidence type="ECO:0000256" key="3">
    <source>
        <dbReference type="ARBA" id="ARBA00023125"/>
    </source>
</evidence>
<reference evidence="8 9" key="1">
    <citation type="journal article" date="2014" name="Nat. Commun.">
        <title>Multiple recent horizontal transfers of a large genomic region in cheese making fungi.</title>
        <authorList>
            <person name="Cheeseman K."/>
            <person name="Ropars J."/>
            <person name="Renault P."/>
            <person name="Dupont J."/>
            <person name="Gouzy J."/>
            <person name="Branca A."/>
            <person name="Abraham A.L."/>
            <person name="Ceppi M."/>
            <person name="Conseiller E."/>
            <person name="Debuchy R."/>
            <person name="Malagnac F."/>
            <person name="Goarin A."/>
            <person name="Silar P."/>
            <person name="Lacoste S."/>
            <person name="Sallet E."/>
            <person name="Bensimon A."/>
            <person name="Giraud T."/>
            <person name="Brygoo Y."/>
        </authorList>
    </citation>
    <scope>NUCLEOTIDE SEQUENCE [LARGE SCALE GENOMIC DNA]</scope>
    <source>
        <strain evidence="9">FM 013</strain>
    </source>
</reference>
<evidence type="ECO:0000259" key="7">
    <source>
        <dbReference type="PROSITE" id="PS50048"/>
    </source>
</evidence>
<dbReference type="SMART" id="SM00066">
    <property type="entry name" value="GAL4"/>
    <property type="match status" value="1"/>
</dbReference>
<dbReference type="InterPro" id="IPR036864">
    <property type="entry name" value="Zn2-C6_fun-type_DNA-bd_sf"/>
</dbReference>
<dbReference type="AlphaFoldDB" id="A0A0G4PXF6"/>
<dbReference type="InterPro" id="IPR001138">
    <property type="entry name" value="Zn2Cys6_DnaBD"/>
</dbReference>
<dbReference type="PROSITE" id="PS00463">
    <property type="entry name" value="ZN2_CY6_FUNGAL_1"/>
    <property type="match status" value="1"/>
</dbReference>